<evidence type="ECO:0000256" key="1">
    <source>
        <dbReference type="ARBA" id="ARBA00004672"/>
    </source>
</evidence>
<dbReference type="GO" id="GO:0005737">
    <property type="term" value="C:cytoplasm"/>
    <property type="evidence" value="ECO:0007669"/>
    <property type="project" value="TreeGrafter"/>
</dbReference>
<evidence type="ECO:0000259" key="7">
    <source>
        <dbReference type="Pfam" id="PF01259"/>
    </source>
</evidence>
<accession>X0S1J6</accession>
<dbReference type="EMBL" id="BARS01005209">
    <property type="protein sequence ID" value="GAF69832.1"/>
    <property type="molecule type" value="Genomic_DNA"/>
</dbReference>
<dbReference type="Gene3D" id="3.30.470.20">
    <property type="entry name" value="ATP-grasp fold, B domain"/>
    <property type="match status" value="1"/>
</dbReference>
<organism evidence="8">
    <name type="scientific">marine sediment metagenome</name>
    <dbReference type="NCBI Taxonomy" id="412755"/>
    <lineage>
        <taxon>unclassified sequences</taxon>
        <taxon>metagenomes</taxon>
        <taxon>ecological metagenomes</taxon>
    </lineage>
</organism>
<dbReference type="Pfam" id="PF01259">
    <property type="entry name" value="SAICAR_synt"/>
    <property type="match status" value="1"/>
</dbReference>
<dbReference type="PANTHER" id="PTHR43700">
    <property type="entry name" value="PHOSPHORIBOSYLAMINOIMIDAZOLE-SUCCINOCARBOXAMIDE SYNTHASE"/>
    <property type="match status" value="1"/>
</dbReference>
<dbReference type="PANTHER" id="PTHR43700:SF1">
    <property type="entry name" value="PHOSPHORIBOSYLAMINOIMIDAZOLE-SUCCINOCARBOXAMIDE SYNTHASE"/>
    <property type="match status" value="1"/>
</dbReference>
<dbReference type="CDD" id="cd01414">
    <property type="entry name" value="SAICAR_synt_Sc"/>
    <property type="match status" value="1"/>
</dbReference>
<evidence type="ECO:0000256" key="2">
    <source>
        <dbReference type="ARBA" id="ARBA00012217"/>
    </source>
</evidence>
<evidence type="ECO:0000256" key="6">
    <source>
        <dbReference type="ARBA" id="ARBA00022840"/>
    </source>
</evidence>
<dbReference type="AlphaFoldDB" id="X0S1J6"/>
<keyword evidence="3" id="KW-0436">Ligase</keyword>
<protein>
    <recommendedName>
        <fullName evidence="2">phosphoribosylaminoimidazolesuccinocarboxamide synthase</fullName>
        <ecNumber evidence="2">6.3.2.6</ecNumber>
    </recommendedName>
</protein>
<comment type="pathway">
    <text evidence="1">Purine metabolism; IMP biosynthesis via de novo pathway; 5-amino-1-(5-phospho-D-ribosyl)imidazole-4-carboxamide from 5-amino-1-(5-phospho-D-ribosyl)imidazole-4-carboxylate: step 1/2.</text>
</comment>
<evidence type="ECO:0000313" key="8">
    <source>
        <dbReference type="EMBL" id="GAF69832.1"/>
    </source>
</evidence>
<evidence type="ECO:0000256" key="3">
    <source>
        <dbReference type="ARBA" id="ARBA00022598"/>
    </source>
</evidence>
<comment type="caution">
    <text evidence="8">The sequence shown here is derived from an EMBL/GenBank/DDBJ whole genome shotgun (WGS) entry which is preliminary data.</text>
</comment>
<keyword evidence="5" id="KW-0658">Purine biosynthesis</keyword>
<sequence length="151" mass="17007">PEAIFTPATKAETGHDINIPFEEVVEMVGARTASVIRARTLAVYGFARDYARERGIIIADTKLEFGWVDDELIVIDELLTPDSSRFWPADGYQPGQAQPSFDKQYVRDWLISTGWNREPPPPVLPDDVVEGTADKYREAFRKLTGQELLVP</sequence>
<gene>
    <name evidence="8" type="ORF">S01H1_10202</name>
</gene>
<dbReference type="InterPro" id="IPR028923">
    <property type="entry name" value="SAICAR_synt/ADE2_N"/>
</dbReference>
<dbReference type="UniPathway" id="UPA00074">
    <property type="reaction ID" value="UER00131"/>
</dbReference>
<evidence type="ECO:0000256" key="5">
    <source>
        <dbReference type="ARBA" id="ARBA00022755"/>
    </source>
</evidence>
<dbReference type="InterPro" id="IPR018236">
    <property type="entry name" value="SAICAR_synthetase_CS"/>
</dbReference>
<evidence type="ECO:0000256" key="4">
    <source>
        <dbReference type="ARBA" id="ARBA00022741"/>
    </source>
</evidence>
<feature type="non-terminal residue" evidence="8">
    <location>
        <position position="1"/>
    </location>
</feature>
<reference evidence="8" key="1">
    <citation type="journal article" date="2014" name="Front. Microbiol.">
        <title>High frequency of phylogenetically diverse reductive dehalogenase-homologous genes in deep subseafloor sedimentary metagenomes.</title>
        <authorList>
            <person name="Kawai M."/>
            <person name="Futagami T."/>
            <person name="Toyoda A."/>
            <person name="Takaki Y."/>
            <person name="Nishi S."/>
            <person name="Hori S."/>
            <person name="Arai W."/>
            <person name="Tsubouchi T."/>
            <person name="Morono Y."/>
            <person name="Uchiyama I."/>
            <person name="Ito T."/>
            <person name="Fujiyama A."/>
            <person name="Inagaki F."/>
            <person name="Takami H."/>
        </authorList>
    </citation>
    <scope>NUCLEOTIDE SEQUENCE</scope>
    <source>
        <strain evidence="8">Expedition CK06-06</strain>
    </source>
</reference>
<keyword evidence="4" id="KW-0547">Nucleotide-binding</keyword>
<keyword evidence="6" id="KW-0067">ATP-binding</keyword>
<feature type="domain" description="SAICAR synthetase/ADE2 N-terminal" evidence="7">
    <location>
        <begin position="1"/>
        <end position="119"/>
    </location>
</feature>
<proteinExistence type="predicted"/>
<dbReference type="GO" id="GO:0006189">
    <property type="term" value="P:'de novo' IMP biosynthetic process"/>
    <property type="evidence" value="ECO:0007669"/>
    <property type="project" value="UniProtKB-UniPathway"/>
</dbReference>
<dbReference type="SUPFAM" id="SSF56104">
    <property type="entry name" value="SAICAR synthase-like"/>
    <property type="match status" value="1"/>
</dbReference>
<name>X0S1J6_9ZZZZ</name>
<dbReference type="GO" id="GO:0004639">
    <property type="term" value="F:phosphoribosylaminoimidazolesuccinocarboxamide synthase activity"/>
    <property type="evidence" value="ECO:0007669"/>
    <property type="project" value="UniProtKB-EC"/>
</dbReference>
<dbReference type="GO" id="GO:0005524">
    <property type="term" value="F:ATP binding"/>
    <property type="evidence" value="ECO:0007669"/>
    <property type="project" value="UniProtKB-KW"/>
</dbReference>
<dbReference type="PROSITE" id="PS01058">
    <property type="entry name" value="SAICAR_SYNTHETASE_2"/>
    <property type="match status" value="1"/>
</dbReference>
<dbReference type="EC" id="6.3.2.6" evidence="2"/>